<dbReference type="GO" id="GO:0043023">
    <property type="term" value="F:ribosomal large subunit binding"/>
    <property type="evidence" value="ECO:0007669"/>
    <property type="project" value="InterPro"/>
</dbReference>
<gene>
    <name evidence="2" type="ORF">EF806_04295</name>
</gene>
<accession>A0A520KRZ4</accession>
<proteinExistence type="predicted"/>
<comment type="caution">
    <text evidence="2">The sequence shown here is derived from an EMBL/GenBank/DDBJ whole genome shotgun (WGS) entry which is preliminary data.</text>
</comment>
<dbReference type="GO" id="GO:0005737">
    <property type="term" value="C:cytoplasm"/>
    <property type="evidence" value="ECO:0007669"/>
    <property type="project" value="TreeGrafter"/>
</dbReference>
<name>A0A520KRZ4_METT2</name>
<dbReference type="Pfam" id="PF04981">
    <property type="entry name" value="NMD3"/>
    <property type="match status" value="1"/>
</dbReference>
<dbReference type="InterPro" id="IPR007064">
    <property type="entry name" value="Nmd3_N"/>
</dbReference>
<dbReference type="PANTHER" id="PTHR12746">
    <property type="entry name" value="NONSENSE-MEDIATED MRNA DECAY PROTEIN 3"/>
    <property type="match status" value="1"/>
</dbReference>
<dbReference type="PANTHER" id="PTHR12746:SF2">
    <property type="entry name" value="60S RIBOSOMAL EXPORT PROTEIN NMD3"/>
    <property type="match status" value="1"/>
</dbReference>
<evidence type="ECO:0000313" key="2">
    <source>
        <dbReference type="EMBL" id="RZN64566.1"/>
    </source>
</evidence>
<protein>
    <recommendedName>
        <fullName evidence="1">Nmd3 N-terminal domain-containing protein</fullName>
    </recommendedName>
</protein>
<feature type="domain" description="Nmd3 N-terminal" evidence="1">
    <location>
        <begin position="9"/>
        <end position="241"/>
    </location>
</feature>
<reference evidence="2 3" key="1">
    <citation type="journal article" date="2019" name="Nat. Microbiol.">
        <title>Wide diversity of methane and short-chain alkane metabolisms in uncultured archaea.</title>
        <authorList>
            <person name="Borrel G."/>
            <person name="Adam P.S."/>
            <person name="McKay L.J."/>
            <person name="Chen L.X."/>
            <person name="Sierra-Garcia I.N."/>
            <person name="Sieber C.M."/>
            <person name="Letourneur Q."/>
            <person name="Ghozlane A."/>
            <person name="Andersen G.L."/>
            <person name="Li W.J."/>
            <person name="Hallam S.J."/>
            <person name="Muyzer G."/>
            <person name="de Oliveira V.M."/>
            <person name="Inskeep W.P."/>
            <person name="Banfield J.F."/>
            <person name="Gribaldo S."/>
        </authorList>
    </citation>
    <scope>NUCLEOTIDE SEQUENCE [LARGE SCALE GENOMIC DNA]</scope>
    <source>
        <strain evidence="2">NM1a</strain>
    </source>
</reference>
<organism evidence="2 3">
    <name type="scientific">Methanoliparum thermophilum</name>
    <dbReference type="NCBI Taxonomy" id="2491083"/>
    <lineage>
        <taxon>Archaea</taxon>
        <taxon>Methanobacteriati</taxon>
        <taxon>Methanobacteriota</taxon>
        <taxon>Candidatus Methanoliparia</taxon>
        <taxon>Candidatus Methanoliparales</taxon>
        <taxon>Candidatus Methanoliparaceae</taxon>
        <taxon>Candidatus Methanoliparum</taxon>
    </lineage>
</organism>
<sequence length="362" mass="41768">MSNIKQNFCPACGKDVNIYDTIDGICVDCFIKNADLIEYHENEEVVICRICGAFYDREWKNSVNEEDAVLRYLSSRIKTSNKLDEQDIDMTTERMDSNRIRVDGVLNGEIKGRLIEKKFSCIVHIRYSVCYSCSRISGGYYESILQIRTDKRALDYRVKQDIRKIVNDYVIKRYEAGDKRSFITKIEELDEGIDFYLGSKSVSKQICNTIRLKYGGEIQRSSKLVGMDDGRNLYRITYSLRFFKISPGDVISFKEKFIHVIKVTKDIEGRDLKSGKTVLIKGNKSNIDDIKIFGNIKNVVNTDLLSIGKEQIEVVDPYTNKNVEIQKPYFIDRIKDNRVPVIKTSVGLLAIPPEFYNISIKR</sequence>
<dbReference type="InterPro" id="IPR039768">
    <property type="entry name" value="Nmd3"/>
</dbReference>
<evidence type="ECO:0000259" key="1">
    <source>
        <dbReference type="Pfam" id="PF04981"/>
    </source>
</evidence>
<dbReference type="EMBL" id="RXIF01000006">
    <property type="protein sequence ID" value="RZN64566.1"/>
    <property type="molecule type" value="Genomic_DNA"/>
</dbReference>
<dbReference type="Proteomes" id="UP000317158">
    <property type="component" value="Unassembled WGS sequence"/>
</dbReference>
<evidence type="ECO:0000313" key="3">
    <source>
        <dbReference type="Proteomes" id="UP000317158"/>
    </source>
</evidence>
<dbReference type="AlphaFoldDB" id="A0A520KRZ4"/>